<dbReference type="Gene3D" id="2.40.170.20">
    <property type="entry name" value="TonB-dependent receptor, beta-barrel domain"/>
    <property type="match status" value="1"/>
</dbReference>
<sequence>MTYTTHAVGKVLTLLKSTVMLLFSLLPLTAISQEGQMVQIGFTDTPVEKVFNEITRKAGVRFAYDAGKVNLTKKITLQTANYKLKDLLDKVCTLAGFTYQLKNNTVTVKAISTSGDEINTVFKGKVVSDTGEPLPLVSINNQRLKITVVSDKDGNFEIPAQVQSRLVFTSIGFEDKMMQVASLAQPAVITLNSSAKNLNEVVVTSLGIKREKKALGYAIGEVKGESIDKARDPNVINTLAGRVPGLIISNTAGGPGSAAKVLIRGNTDITGNNQPLYVVDGVPMDNSNYGASSNDKYASGFDLGDAISAIDPNDIETISVLKGPAASALYGGRAGHGVIMITTRKGSARKSLGIELNSTATFETLLTRADDNQYEYGQGMSGSIPTSQLVSRSTLFSNFGAKLDPNLTIPSFDGGTAPYGLVKNNIENFFRTGTTFANNIALTGGNEISSFRFSYSNLYNNDIVPKSYLNRNTFTLRGTSKLGSQLNIDVRATYMNEYVKNRPGLADDPSNIGFNFVGLANNVDQQVFEKGYQDQFGNYVEWGGGQYHLNPYWVINRMSNITRKDRLMSIVQLNYNPTYWLSLQGRINNDFTFLGFQKFSPPSTPGSLTGRLDGTDTRFSFTSADVLVTMKKQFGHFDGSVNIGGSMEFYRNRGSAKVGTNMVVMDAVAFNSFKTNTVTETDIRKRTNSFYSTLSLGYHGYLFLDATIRRDISSSLPVANNSYWYPSLGASFVVSDALDIKSKFLNYFKVRASAAEVGNDTDPYQLTLNYALHPLQPSNTVIGYIANAANPNALLRPTRTRSFEAGTDMKFLNNRLGFEFTWYTQSSRDQINFVNIPFSGGFATRVINAGTISNTGVEILLTGKPVVTKNFSWEVAANAAHNKNTVKSLAEGVTYITLSDARWLGISVIAEPDMPYGTMLGYDYQRTPDGQVILDPTTLQPLAGDERVSVGKGTWDWTGGVTNTFRYKNLSLSAVIDIKTGADLFSMTNLFAVTRGQHKMTLAGRKEWIQSEEERLAAGKTLDEWMASGNAKGYVPQGVVQTGTDPSGKPVYTQNTKPVDPNTYWPGYYGDDKGIAPPFIYDASYVKMREIVVSYTLPARLSKKISAQGISLSVVSRNPFIIYKNVPNIDPDSNYNNGNGQGLEYGSLPGRRSWGINLNVKF</sequence>
<evidence type="ECO:0000256" key="3">
    <source>
        <dbReference type="ARBA" id="ARBA00022452"/>
    </source>
</evidence>
<evidence type="ECO:0000256" key="5">
    <source>
        <dbReference type="ARBA" id="ARBA00023136"/>
    </source>
</evidence>
<dbReference type="InterPro" id="IPR012910">
    <property type="entry name" value="Plug_dom"/>
</dbReference>
<dbReference type="NCBIfam" id="TIGR04057">
    <property type="entry name" value="SusC_RagA_signa"/>
    <property type="match status" value="1"/>
</dbReference>
<dbReference type="AlphaFoldDB" id="A0A3B7MTV7"/>
<dbReference type="InterPro" id="IPR039426">
    <property type="entry name" value="TonB-dep_rcpt-like"/>
</dbReference>
<dbReference type="Gene3D" id="2.170.130.10">
    <property type="entry name" value="TonB-dependent receptor, plug domain"/>
    <property type="match status" value="1"/>
</dbReference>
<dbReference type="SUPFAM" id="SSF49464">
    <property type="entry name" value="Carboxypeptidase regulatory domain-like"/>
    <property type="match status" value="1"/>
</dbReference>
<feature type="domain" description="TonB-dependent receptor plug" evidence="8">
    <location>
        <begin position="216"/>
        <end position="338"/>
    </location>
</feature>
<evidence type="ECO:0000256" key="6">
    <source>
        <dbReference type="ARBA" id="ARBA00023237"/>
    </source>
</evidence>
<dbReference type="InterPro" id="IPR032508">
    <property type="entry name" value="FecR_C"/>
</dbReference>
<proteinExistence type="inferred from homology"/>
<dbReference type="RefSeq" id="WP_119053857.1">
    <property type="nucleotide sequence ID" value="NZ_CP032157.1"/>
</dbReference>
<dbReference type="OrthoDB" id="9768177at2"/>
<dbReference type="GO" id="GO:0009279">
    <property type="term" value="C:cell outer membrane"/>
    <property type="evidence" value="ECO:0007669"/>
    <property type="project" value="UniProtKB-SubCell"/>
</dbReference>
<keyword evidence="11" id="KW-1185">Reference proteome</keyword>
<protein>
    <submittedName>
        <fullName evidence="10">SusC/RagA family TonB-linked outer membrane protein</fullName>
    </submittedName>
</protein>
<dbReference type="EMBL" id="CP032157">
    <property type="protein sequence ID" value="AXY77984.1"/>
    <property type="molecule type" value="Genomic_DNA"/>
</dbReference>
<organism evidence="10 11">
    <name type="scientific">Paraflavitalea soli</name>
    <dbReference type="NCBI Taxonomy" id="2315862"/>
    <lineage>
        <taxon>Bacteria</taxon>
        <taxon>Pseudomonadati</taxon>
        <taxon>Bacteroidota</taxon>
        <taxon>Chitinophagia</taxon>
        <taxon>Chitinophagales</taxon>
        <taxon>Chitinophagaceae</taxon>
        <taxon>Paraflavitalea</taxon>
    </lineage>
</organism>
<dbReference type="SUPFAM" id="SSF56935">
    <property type="entry name" value="Porins"/>
    <property type="match status" value="1"/>
</dbReference>
<keyword evidence="4 7" id="KW-0812">Transmembrane</keyword>
<keyword evidence="2 7" id="KW-0813">Transport</keyword>
<dbReference type="InterPro" id="IPR023997">
    <property type="entry name" value="TonB-dep_OMP_SusC/RagA_CS"/>
</dbReference>
<keyword evidence="6 7" id="KW-0998">Cell outer membrane</keyword>
<gene>
    <name evidence="10" type="ORF">D3H65_30080</name>
</gene>
<evidence type="ECO:0000313" key="11">
    <source>
        <dbReference type="Proteomes" id="UP000263900"/>
    </source>
</evidence>
<dbReference type="InterPro" id="IPR036942">
    <property type="entry name" value="Beta-barrel_TonB_sf"/>
</dbReference>
<evidence type="ECO:0000256" key="1">
    <source>
        <dbReference type="ARBA" id="ARBA00004571"/>
    </source>
</evidence>
<dbReference type="Pfam" id="PF07715">
    <property type="entry name" value="Plug"/>
    <property type="match status" value="1"/>
</dbReference>
<dbReference type="InterPro" id="IPR023996">
    <property type="entry name" value="TonB-dep_OMP_SusC/RagA"/>
</dbReference>
<reference evidence="10 11" key="1">
    <citation type="submission" date="2018-09" db="EMBL/GenBank/DDBJ databases">
        <title>Genome sequencing of strain 6GH32-13.</title>
        <authorList>
            <person name="Weon H.-Y."/>
            <person name="Heo J."/>
            <person name="Kwon S.-W."/>
        </authorList>
    </citation>
    <scope>NUCLEOTIDE SEQUENCE [LARGE SCALE GENOMIC DNA]</scope>
    <source>
        <strain evidence="10 11">5GH32-13</strain>
    </source>
</reference>
<dbReference type="Pfam" id="PF13715">
    <property type="entry name" value="CarbopepD_reg_2"/>
    <property type="match status" value="1"/>
</dbReference>
<dbReference type="PROSITE" id="PS52016">
    <property type="entry name" value="TONB_DEPENDENT_REC_3"/>
    <property type="match status" value="1"/>
</dbReference>
<accession>A0A3B7MTV7</accession>
<evidence type="ECO:0000256" key="2">
    <source>
        <dbReference type="ARBA" id="ARBA00022448"/>
    </source>
</evidence>
<feature type="domain" description="Protein FecR C-terminal" evidence="9">
    <location>
        <begin position="42"/>
        <end position="108"/>
    </location>
</feature>
<evidence type="ECO:0000256" key="4">
    <source>
        <dbReference type="ARBA" id="ARBA00022692"/>
    </source>
</evidence>
<dbReference type="Gene3D" id="3.55.50.30">
    <property type="match status" value="1"/>
</dbReference>
<keyword evidence="3 7" id="KW-1134">Transmembrane beta strand</keyword>
<dbReference type="InterPro" id="IPR037066">
    <property type="entry name" value="Plug_dom_sf"/>
</dbReference>
<evidence type="ECO:0000259" key="9">
    <source>
        <dbReference type="Pfam" id="PF16344"/>
    </source>
</evidence>
<dbReference type="InterPro" id="IPR008969">
    <property type="entry name" value="CarboxyPept-like_regulatory"/>
</dbReference>
<evidence type="ECO:0000256" key="7">
    <source>
        <dbReference type="PROSITE-ProRule" id="PRU01360"/>
    </source>
</evidence>
<name>A0A3B7MTV7_9BACT</name>
<comment type="subcellular location">
    <subcellularLocation>
        <location evidence="1 7">Cell outer membrane</location>
        <topology evidence="1 7">Multi-pass membrane protein</topology>
    </subcellularLocation>
</comment>
<dbReference type="NCBIfam" id="TIGR04056">
    <property type="entry name" value="OMP_RagA_SusC"/>
    <property type="match status" value="1"/>
</dbReference>
<dbReference type="Pfam" id="PF16344">
    <property type="entry name" value="FecR_C"/>
    <property type="match status" value="1"/>
</dbReference>
<dbReference type="Proteomes" id="UP000263900">
    <property type="component" value="Chromosome"/>
</dbReference>
<dbReference type="KEGG" id="pseg:D3H65_30080"/>
<evidence type="ECO:0000259" key="8">
    <source>
        <dbReference type="Pfam" id="PF07715"/>
    </source>
</evidence>
<evidence type="ECO:0000313" key="10">
    <source>
        <dbReference type="EMBL" id="AXY77984.1"/>
    </source>
</evidence>
<comment type="similarity">
    <text evidence="7">Belongs to the TonB-dependent receptor family.</text>
</comment>
<keyword evidence="5 7" id="KW-0472">Membrane</keyword>